<keyword evidence="5 12" id="KW-0812">Transmembrane</keyword>
<evidence type="ECO:0000256" key="4">
    <source>
        <dbReference type="ARBA" id="ARBA00022496"/>
    </source>
</evidence>
<evidence type="ECO:0000256" key="12">
    <source>
        <dbReference type="PROSITE-ProRule" id="PRU01360"/>
    </source>
</evidence>
<reference evidence="17" key="1">
    <citation type="submission" date="2019-02" db="EMBL/GenBank/DDBJ databases">
        <authorList>
            <person name="Li S.-H."/>
        </authorList>
    </citation>
    <scope>NUCLEOTIDE SEQUENCE</scope>
    <source>
        <strain evidence="17">IMCC11814</strain>
    </source>
</reference>
<feature type="short sequence motif" description="TonB C-terminal box" evidence="13">
    <location>
        <begin position="735"/>
        <end position="752"/>
    </location>
</feature>
<name>A0ABT3T4I2_9GAMM</name>
<evidence type="ECO:0000259" key="16">
    <source>
        <dbReference type="Pfam" id="PF07715"/>
    </source>
</evidence>
<evidence type="ECO:0000256" key="3">
    <source>
        <dbReference type="ARBA" id="ARBA00022452"/>
    </source>
</evidence>
<dbReference type="Pfam" id="PF00593">
    <property type="entry name" value="TonB_dep_Rec_b-barrel"/>
    <property type="match status" value="1"/>
</dbReference>
<dbReference type="InterPro" id="IPR036942">
    <property type="entry name" value="Beta-barrel_TonB_sf"/>
</dbReference>
<evidence type="ECO:0000256" key="11">
    <source>
        <dbReference type="ARBA" id="ARBA00023237"/>
    </source>
</evidence>
<feature type="domain" description="TonB-dependent receptor-like beta-barrel" evidence="15">
    <location>
        <begin position="287"/>
        <end position="715"/>
    </location>
</feature>
<dbReference type="PANTHER" id="PTHR32552">
    <property type="entry name" value="FERRICHROME IRON RECEPTOR-RELATED"/>
    <property type="match status" value="1"/>
</dbReference>
<protein>
    <submittedName>
        <fullName evidence="17">TonB-dependent receptor</fullName>
    </submittedName>
</protein>
<dbReference type="PROSITE" id="PS01156">
    <property type="entry name" value="TONB_DEPENDENT_REC_2"/>
    <property type="match status" value="1"/>
</dbReference>
<dbReference type="EMBL" id="SHNO01000001">
    <property type="protein sequence ID" value="MCX2977166.1"/>
    <property type="molecule type" value="Genomic_DNA"/>
</dbReference>
<evidence type="ECO:0000256" key="2">
    <source>
        <dbReference type="ARBA" id="ARBA00022448"/>
    </source>
</evidence>
<evidence type="ECO:0000256" key="1">
    <source>
        <dbReference type="ARBA" id="ARBA00004571"/>
    </source>
</evidence>
<comment type="subcellular location">
    <subcellularLocation>
        <location evidence="1 12">Cell outer membrane</location>
        <topology evidence="1 12">Multi-pass membrane protein</topology>
    </subcellularLocation>
</comment>
<evidence type="ECO:0000256" key="6">
    <source>
        <dbReference type="ARBA" id="ARBA00022729"/>
    </source>
</evidence>
<dbReference type="InterPro" id="IPR000531">
    <property type="entry name" value="Beta-barrel_TonB"/>
</dbReference>
<dbReference type="PANTHER" id="PTHR32552:SF81">
    <property type="entry name" value="TONB-DEPENDENT OUTER MEMBRANE RECEPTOR"/>
    <property type="match status" value="1"/>
</dbReference>
<keyword evidence="3 12" id="KW-1134">Transmembrane beta strand</keyword>
<evidence type="ECO:0000256" key="8">
    <source>
        <dbReference type="ARBA" id="ARBA00023065"/>
    </source>
</evidence>
<dbReference type="RefSeq" id="WP_279248896.1">
    <property type="nucleotide sequence ID" value="NZ_SHNO01000001.1"/>
</dbReference>
<evidence type="ECO:0000256" key="5">
    <source>
        <dbReference type="ARBA" id="ARBA00022692"/>
    </source>
</evidence>
<keyword evidence="2 12" id="KW-0813">Transport</keyword>
<keyword evidence="10 12" id="KW-0472">Membrane</keyword>
<dbReference type="Pfam" id="PF07715">
    <property type="entry name" value="Plug"/>
    <property type="match status" value="1"/>
</dbReference>
<keyword evidence="7" id="KW-0408">Iron</keyword>
<organism evidence="17 18">
    <name type="scientific">Candidatus Marimicrobium litorale</name>
    <dbReference type="NCBI Taxonomy" id="2518991"/>
    <lineage>
        <taxon>Bacteria</taxon>
        <taxon>Pseudomonadati</taxon>
        <taxon>Pseudomonadota</taxon>
        <taxon>Gammaproteobacteria</taxon>
        <taxon>Cellvibrionales</taxon>
        <taxon>Halieaceae</taxon>
        <taxon>Marimicrobium</taxon>
    </lineage>
</organism>
<keyword evidence="8" id="KW-0406">Ion transport</keyword>
<accession>A0ABT3T4I2</accession>
<dbReference type="Gene3D" id="2.40.170.20">
    <property type="entry name" value="TonB-dependent receptor, beta-barrel domain"/>
    <property type="match status" value="1"/>
</dbReference>
<keyword evidence="18" id="KW-1185">Reference proteome</keyword>
<evidence type="ECO:0000259" key="15">
    <source>
        <dbReference type="Pfam" id="PF00593"/>
    </source>
</evidence>
<dbReference type="InterPro" id="IPR010917">
    <property type="entry name" value="TonB_rcpt_CS"/>
</dbReference>
<comment type="similarity">
    <text evidence="12 14">Belongs to the TonB-dependent receptor family.</text>
</comment>
<keyword evidence="6" id="KW-0732">Signal</keyword>
<evidence type="ECO:0000256" key="13">
    <source>
        <dbReference type="PROSITE-ProRule" id="PRU10144"/>
    </source>
</evidence>
<keyword evidence="11 12" id="KW-0998">Cell outer membrane</keyword>
<evidence type="ECO:0000256" key="9">
    <source>
        <dbReference type="ARBA" id="ARBA00023077"/>
    </source>
</evidence>
<evidence type="ECO:0000256" key="14">
    <source>
        <dbReference type="RuleBase" id="RU003357"/>
    </source>
</evidence>
<dbReference type="SUPFAM" id="SSF56935">
    <property type="entry name" value="Porins"/>
    <property type="match status" value="1"/>
</dbReference>
<dbReference type="Proteomes" id="UP001143304">
    <property type="component" value="Unassembled WGS sequence"/>
</dbReference>
<dbReference type="InterPro" id="IPR012910">
    <property type="entry name" value="Plug_dom"/>
</dbReference>
<keyword evidence="17" id="KW-0675">Receptor</keyword>
<proteinExistence type="inferred from homology"/>
<evidence type="ECO:0000256" key="7">
    <source>
        <dbReference type="ARBA" id="ARBA00023004"/>
    </source>
</evidence>
<comment type="caution">
    <text evidence="17">The sequence shown here is derived from an EMBL/GenBank/DDBJ whole genome shotgun (WGS) entry which is preliminary data.</text>
</comment>
<sequence length="752" mass="83004">MTAQTLCAEKHTLHSTILAVTIGILPAHAVAQHAVLEEVIVTATKRAESLQDIAMTVNAFDEQTIREANITNADDLAILAPTLTITTNTQPNTAAFRIRGIGTSQTDIALEPSVGIFVDDVYLNRSGLGMSDLTDIERIEILNGPQGTLYGKNTNAGAISIITKAPNLEEYEGYVEATLGDYDLQKYVAGVSGPITESLAFRLSGSVHQRDGYLENNGIGDDMNNADDWNVIGKLLWEATDNLSISLKGTYVDRNPRCCAPDATAGDSVNEQLVAEGFEPDKNNPFDYETAVSVEQNYESEFYSFSMVVDYALEWGSFKSISNYTDNETSNSYDPDRSQLDVMSYIGGYSESDTLSQEFRVSFDASDRFQHMLGFFYFESTIQGGNGNPFVFLGEDFLTQANQQQDFIDTLPAPPNFIARPGDNLRADTSIDTTNVAVFGQSTWYITDAWQVTGGLRWTDEEKDADLFTEIDSTAPSAALTGLSFLTTVSTPIDDSFTRSTDNVNWLVNTRYDILDDTMLYASVATGSKSGGFNTVNGTPEEREFDDEDTISYEAGVKSTLLESRLRVNAALFYTEIDDYQFQQQLEAGIGSRVSNQAEVETQGLDLEIQALPLQNLTLGASLLYMDKYEITAGPQKGDNLPFTAEYSYTLSATLVFPLYDGGIYLRTDYSYMDDHAISAGADLRDDQFDDREDLSAKLGWRNDNWNVSVWGRNLTDDTYVSFAAATFPVTSTNAFWLAPPRTWGATVRYDF</sequence>
<dbReference type="InterPro" id="IPR039426">
    <property type="entry name" value="TonB-dep_rcpt-like"/>
</dbReference>
<keyword evidence="4" id="KW-0410">Iron transport</keyword>
<gene>
    <name evidence="17" type="ORF">EYC82_07335</name>
</gene>
<feature type="domain" description="TonB-dependent receptor plug" evidence="16">
    <location>
        <begin position="50"/>
        <end position="158"/>
    </location>
</feature>
<evidence type="ECO:0000313" key="17">
    <source>
        <dbReference type="EMBL" id="MCX2977166.1"/>
    </source>
</evidence>
<dbReference type="PROSITE" id="PS52016">
    <property type="entry name" value="TONB_DEPENDENT_REC_3"/>
    <property type="match status" value="1"/>
</dbReference>
<keyword evidence="9 14" id="KW-0798">TonB box</keyword>
<evidence type="ECO:0000313" key="18">
    <source>
        <dbReference type="Proteomes" id="UP001143304"/>
    </source>
</evidence>
<evidence type="ECO:0000256" key="10">
    <source>
        <dbReference type="ARBA" id="ARBA00023136"/>
    </source>
</evidence>